<proteinExistence type="evidence at transcript level"/>
<reference evidence="5" key="1">
    <citation type="journal article" date="2016" name="Dev. Comp. Immunol.">
        <title>Bioinformatics analysis of organizational and expressional characterizations of the IFNs, IRFs and CRFBs in grass carp Ctenopharyngodon idella.</title>
        <authorList>
            <person name="Liao Z."/>
            <person name="Wan Q."/>
            <person name="Su J."/>
        </authorList>
    </citation>
    <scope>NUCLEOTIDE SEQUENCE</scope>
</reference>
<dbReference type="GO" id="GO:0005886">
    <property type="term" value="C:plasma membrane"/>
    <property type="evidence" value="ECO:0007669"/>
    <property type="project" value="TreeGrafter"/>
</dbReference>
<keyword evidence="5" id="KW-0675">Receptor</keyword>
<dbReference type="CDD" id="cd00063">
    <property type="entry name" value="FN3"/>
    <property type="match status" value="1"/>
</dbReference>
<feature type="signal peptide" evidence="3">
    <location>
        <begin position="1"/>
        <end position="20"/>
    </location>
</feature>
<keyword evidence="3" id="KW-0732">Signal</keyword>
<dbReference type="Gene3D" id="2.60.40.10">
    <property type="entry name" value="Immunoglobulins"/>
    <property type="match status" value="2"/>
</dbReference>
<feature type="transmembrane region" description="Helical" evidence="2">
    <location>
        <begin position="231"/>
        <end position="253"/>
    </location>
</feature>
<dbReference type="InterPro" id="IPR013783">
    <property type="entry name" value="Ig-like_fold"/>
</dbReference>
<sequence>MRIQIYISVTVLILVQKSASEAVSRPPPPANVSIQCDSYGVEARWKYPDLSRDVHFFVEVNDFSERKNKTTQNLSLNISSMLFNPEFNRYFVTVRAVRGGQESDLCESAIFSFNTNADSKIKCYLDFPEVELFPKDGKLHVQFINPPYLYGDTPALRNLNDDLNYSIETEETGNESTCERKNKTCETSIEFSEHRGVYCVNLTGKFGQRPLNPRSSCFEGDIRIYPSFTVYLYPVMGVVLTLIFITVIIMLLAKKFNSGIKKNAITAFPKFLVFNPASTDQCKVLSVKPEIMDSKVQIEPVRDPHEQTTLIEMYSDEEQSSSDRDVGRGDSDNQCAYGPNMLDEDEPGNLSDGYDSPHVDVLSL</sequence>
<keyword evidence="2" id="KW-0812">Transmembrane</keyword>
<feature type="compositionally biased region" description="Basic and acidic residues" evidence="1">
    <location>
        <begin position="321"/>
        <end position="331"/>
    </location>
</feature>
<evidence type="ECO:0000256" key="2">
    <source>
        <dbReference type="SAM" id="Phobius"/>
    </source>
</evidence>
<dbReference type="GO" id="GO:0004896">
    <property type="term" value="F:cytokine receptor activity"/>
    <property type="evidence" value="ECO:0007669"/>
    <property type="project" value="TreeGrafter"/>
</dbReference>
<evidence type="ECO:0000259" key="4">
    <source>
        <dbReference type="Pfam" id="PF01108"/>
    </source>
</evidence>
<feature type="chain" id="PRO_5007517124" evidence="3">
    <location>
        <begin position="21"/>
        <end position="364"/>
    </location>
</feature>
<feature type="region of interest" description="Disordered" evidence="1">
    <location>
        <begin position="312"/>
        <end position="364"/>
    </location>
</feature>
<dbReference type="SUPFAM" id="SSF49265">
    <property type="entry name" value="Fibronectin type III"/>
    <property type="match status" value="1"/>
</dbReference>
<dbReference type="PANTHER" id="PTHR20859:SF87">
    <property type="entry name" value="CYTOKINE RECEPTOR FAMILY MEMBER B13-RELATED"/>
    <property type="match status" value="1"/>
</dbReference>
<keyword evidence="2" id="KW-0472">Membrane</keyword>
<protein>
    <submittedName>
        <fullName evidence="5">Cytokine receptor family member B17</fullName>
    </submittedName>
</protein>
<dbReference type="InterPro" id="IPR036116">
    <property type="entry name" value="FN3_sf"/>
</dbReference>
<dbReference type="InterPro" id="IPR003961">
    <property type="entry name" value="FN3_dom"/>
</dbReference>
<accession>A0A144LKX4</accession>
<dbReference type="EMBL" id="KU193791">
    <property type="protein sequence ID" value="AMT92203.1"/>
    <property type="molecule type" value="mRNA"/>
</dbReference>
<dbReference type="InterPro" id="IPR050650">
    <property type="entry name" value="Type-II_Cytokine-TF_Rcpt"/>
</dbReference>
<dbReference type="Pfam" id="PF01108">
    <property type="entry name" value="Tissue_fac"/>
    <property type="match status" value="1"/>
</dbReference>
<gene>
    <name evidence="5" type="primary">CRFB17</name>
</gene>
<organism evidence="5">
    <name type="scientific">Ctenopharyngodon idella</name>
    <name type="common">Grass carp</name>
    <name type="synonym">Leuciscus idella</name>
    <dbReference type="NCBI Taxonomy" id="7959"/>
    <lineage>
        <taxon>Eukaryota</taxon>
        <taxon>Metazoa</taxon>
        <taxon>Chordata</taxon>
        <taxon>Craniata</taxon>
        <taxon>Vertebrata</taxon>
        <taxon>Euteleostomi</taxon>
        <taxon>Actinopterygii</taxon>
        <taxon>Neopterygii</taxon>
        <taxon>Teleostei</taxon>
        <taxon>Ostariophysi</taxon>
        <taxon>Cypriniformes</taxon>
        <taxon>Xenocyprididae</taxon>
        <taxon>Xenocypridinae</taxon>
        <taxon>Ctenopharyngodon</taxon>
    </lineage>
</organism>
<name>A0A144LKX4_CTEID</name>
<feature type="domain" description="Fibronectin type-III" evidence="4">
    <location>
        <begin position="7"/>
        <end position="104"/>
    </location>
</feature>
<keyword evidence="2" id="KW-1133">Transmembrane helix</keyword>
<dbReference type="PANTHER" id="PTHR20859">
    <property type="entry name" value="INTERFERON/INTERLEUKIN RECEPTOR"/>
    <property type="match status" value="1"/>
</dbReference>
<evidence type="ECO:0000256" key="3">
    <source>
        <dbReference type="SAM" id="SignalP"/>
    </source>
</evidence>
<dbReference type="AlphaFoldDB" id="A0A144LKX4"/>
<evidence type="ECO:0000256" key="1">
    <source>
        <dbReference type="SAM" id="MobiDB-lite"/>
    </source>
</evidence>
<evidence type="ECO:0000313" key="5">
    <source>
        <dbReference type="EMBL" id="AMT92203.1"/>
    </source>
</evidence>